<evidence type="ECO:0000313" key="1">
    <source>
        <dbReference type="EMBL" id="ODQ74721.1"/>
    </source>
</evidence>
<dbReference type="EMBL" id="KV454291">
    <property type="protein sequence ID" value="ODQ74721.1"/>
    <property type="molecule type" value="Genomic_DNA"/>
</dbReference>
<keyword evidence="2" id="KW-1185">Reference proteome</keyword>
<proteinExistence type="predicted"/>
<evidence type="ECO:0000313" key="2">
    <source>
        <dbReference type="Proteomes" id="UP000094385"/>
    </source>
</evidence>
<dbReference type="Proteomes" id="UP000094385">
    <property type="component" value="Unassembled WGS sequence"/>
</dbReference>
<protein>
    <submittedName>
        <fullName evidence="1">Uncharacterized protein</fullName>
    </submittedName>
</protein>
<reference evidence="1 2" key="1">
    <citation type="journal article" date="2016" name="Proc. Natl. Acad. Sci. U.S.A.">
        <title>Comparative genomics of biotechnologically important yeasts.</title>
        <authorList>
            <person name="Riley R."/>
            <person name="Haridas S."/>
            <person name="Wolfe K.H."/>
            <person name="Lopes M.R."/>
            <person name="Hittinger C.T."/>
            <person name="Goeker M."/>
            <person name="Salamov A.A."/>
            <person name="Wisecaver J.H."/>
            <person name="Long T.M."/>
            <person name="Calvey C.H."/>
            <person name="Aerts A.L."/>
            <person name="Barry K.W."/>
            <person name="Choi C."/>
            <person name="Clum A."/>
            <person name="Coughlan A.Y."/>
            <person name="Deshpande S."/>
            <person name="Douglass A.P."/>
            <person name="Hanson S.J."/>
            <person name="Klenk H.-P."/>
            <person name="LaButti K.M."/>
            <person name="Lapidus A."/>
            <person name="Lindquist E.A."/>
            <person name="Lipzen A.M."/>
            <person name="Meier-Kolthoff J.P."/>
            <person name="Ohm R.A."/>
            <person name="Otillar R.P."/>
            <person name="Pangilinan J.L."/>
            <person name="Peng Y."/>
            <person name="Rokas A."/>
            <person name="Rosa C.A."/>
            <person name="Scheuner C."/>
            <person name="Sibirny A.A."/>
            <person name="Slot J.C."/>
            <person name="Stielow J.B."/>
            <person name="Sun H."/>
            <person name="Kurtzman C.P."/>
            <person name="Blackwell M."/>
            <person name="Grigoriev I.V."/>
            <person name="Jeffries T.W."/>
        </authorList>
    </citation>
    <scope>NUCLEOTIDE SEQUENCE [LARGE SCALE GENOMIC DNA]</scope>
    <source>
        <strain evidence="1 2">NRRL Y-11557</strain>
    </source>
</reference>
<sequence length="69" mass="8037">MFRHTRRIAVRTIEPRNCVSNHSRRKKFTGVASKCRLLRRCVGIQSPRTTSRRFGEMFCATYSPFSTSV</sequence>
<gene>
    <name evidence="1" type="ORF">LIPSTDRAFT_227542</name>
</gene>
<dbReference type="AlphaFoldDB" id="A0A1E3QAM0"/>
<accession>A0A1E3QAM0</accession>
<name>A0A1E3QAM0_LIPST</name>
<organism evidence="1 2">
    <name type="scientific">Lipomyces starkeyi NRRL Y-11557</name>
    <dbReference type="NCBI Taxonomy" id="675824"/>
    <lineage>
        <taxon>Eukaryota</taxon>
        <taxon>Fungi</taxon>
        <taxon>Dikarya</taxon>
        <taxon>Ascomycota</taxon>
        <taxon>Saccharomycotina</taxon>
        <taxon>Lipomycetes</taxon>
        <taxon>Lipomycetales</taxon>
        <taxon>Lipomycetaceae</taxon>
        <taxon>Lipomyces</taxon>
    </lineage>
</organism>